<protein>
    <submittedName>
        <fullName evidence="2">Uncharacterized protein</fullName>
    </submittedName>
</protein>
<evidence type="ECO:0000256" key="1">
    <source>
        <dbReference type="SAM" id="MobiDB-lite"/>
    </source>
</evidence>
<comment type="caution">
    <text evidence="2">The sequence shown here is derived from an EMBL/GenBank/DDBJ whole genome shotgun (WGS) entry which is preliminary data.</text>
</comment>
<reference evidence="2" key="1">
    <citation type="journal article" date="2014" name="Int. J. Syst. Evol. Microbiol.">
        <title>Complete genome sequence of Corynebacterium casei LMG S-19264T (=DSM 44701T), isolated from a smear-ripened cheese.</title>
        <authorList>
            <consortium name="US DOE Joint Genome Institute (JGI-PGF)"/>
            <person name="Walter F."/>
            <person name="Albersmeier A."/>
            <person name="Kalinowski J."/>
            <person name="Ruckert C."/>
        </authorList>
    </citation>
    <scope>NUCLEOTIDE SEQUENCE</scope>
    <source>
        <strain evidence="2">CGMCC 4.7403</strain>
    </source>
</reference>
<sequence>MPLSIPAHIRLIMLLTCVFVLFVPRTTSPALLCTATCSHFLIGGRVVVGRWAAKLAQPRIGSRLIATPSTPGRPNPTNGSINPIKKVEPPEPGVRRVATPDRMEGGWEEAIHMTAVRPPREPRPGGGFSGWEEAHEGRSADRRR</sequence>
<reference evidence="2" key="2">
    <citation type="submission" date="2020-09" db="EMBL/GenBank/DDBJ databases">
        <authorList>
            <person name="Sun Q."/>
            <person name="Zhou Y."/>
        </authorList>
    </citation>
    <scope>NUCLEOTIDE SEQUENCE</scope>
    <source>
        <strain evidence="2">CGMCC 4.7403</strain>
    </source>
</reference>
<dbReference type="Proteomes" id="UP000603227">
    <property type="component" value="Unassembled WGS sequence"/>
</dbReference>
<name>A0A918ZEV6_9ACTN</name>
<feature type="compositionally biased region" description="Basic and acidic residues" evidence="1">
    <location>
        <begin position="132"/>
        <end position="144"/>
    </location>
</feature>
<organism evidence="2 3">
    <name type="scientific">Streptomyces capitiformicae</name>
    <dbReference type="NCBI Taxonomy" id="2014920"/>
    <lineage>
        <taxon>Bacteria</taxon>
        <taxon>Bacillati</taxon>
        <taxon>Actinomycetota</taxon>
        <taxon>Actinomycetes</taxon>
        <taxon>Kitasatosporales</taxon>
        <taxon>Streptomycetaceae</taxon>
        <taxon>Streptomyces</taxon>
    </lineage>
</organism>
<dbReference type="AlphaFoldDB" id="A0A918ZEV6"/>
<feature type="compositionally biased region" description="Basic and acidic residues" evidence="1">
    <location>
        <begin position="98"/>
        <end position="111"/>
    </location>
</feature>
<gene>
    <name evidence="2" type="ORF">GCM10017771_70890</name>
</gene>
<dbReference type="EMBL" id="BNAT01000033">
    <property type="protein sequence ID" value="GHE49442.1"/>
    <property type="molecule type" value="Genomic_DNA"/>
</dbReference>
<keyword evidence="3" id="KW-1185">Reference proteome</keyword>
<feature type="region of interest" description="Disordered" evidence="1">
    <location>
        <begin position="64"/>
        <end position="144"/>
    </location>
</feature>
<accession>A0A918ZEV6</accession>
<evidence type="ECO:0000313" key="2">
    <source>
        <dbReference type="EMBL" id="GHE49442.1"/>
    </source>
</evidence>
<feature type="compositionally biased region" description="Polar residues" evidence="1">
    <location>
        <begin position="67"/>
        <end position="81"/>
    </location>
</feature>
<proteinExistence type="predicted"/>
<evidence type="ECO:0000313" key="3">
    <source>
        <dbReference type="Proteomes" id="UP000603227"/>
    </source>
</evidence>